<comment type="caution">
    <text evidence="1">The sequence shown here is derived from an EMBL/GenBank/DDBJ whole genome shotgun (WGS) entry which is preliminary data.</text>
</comment>
<organism evidence="1 2">
    <name type="scientific">Daphnia magna</name>
    <dbReference type="NCBI Taxonomy" id="35525"/>
    <lineage>
        <taxon>Eukaryota</taxon>
        <taxon>Metazoa</taxon>
        <taxon>Ecdysozoa</taxon>
        <taxon>Arthropoda</taxon>
        <taxon>Crustacea</taxon>
        <taxon>Branchiopoda</taxon>
        <taxon>Diplostraca</taxon>
        <taxon>Cladocera</taxon>
        <taxon>Anomopoda</taxon>
        <taxon>Daphniidae</taxon>
        <taxon>Daphnia</taxon>
    </lineage>
</organism>
<evidence type="ECO:0000313" key="2">
    <source>
        <dbReference type="Proteomes" id="UP000076858"/>
    </source>
</evidence>
<name>A0A162RID9_9CRUS</name>
<dbReference type="Proteomes" id="UP000076858">
    <property type="component" value="Unassembled WGS sequence"/>
</dbReference>
<proteinExistence type="predicted"/>
<protein>
    <submittedName>
        <fullName evidence="1">Uncharacterized protein</fullName>
    </submittedName>
</protein>
<sequence length="160" mass="17216">MNGLTKEQKETGKFHANEIAKKRGRFEGSGTELVGGVTIGLGAGKWKTGTYIGSKAGTNTSSHCGMIHIPPLPLYDSTTTSEALHTDLCISGTFELDFTAPKDSVHLYANQALDGFKSNRAQWLTGARQFIKSSMLKKSDKDFNAAIDIVYGTNDVLTIG</sequence>
<dbReference type="EMBL" id="LRGB01000164">
    <property type="protein sequence ID" value="KZS20536.1"/>
    <property type="molecule type" value="Genomic_DNA"/>
</dbReference>
<dbReference type="AlphaFoldDB" id="A0A162RID9"/>
<keyword evidence="2" id="KW-1185">Reference proteome</keyword>
<evidence type="ECO:0000313" key="1">
    <source>
        <dbReference type="EMBL" id="KZS20536.1"/>
    </source>
</evidence>
<accession>A0A162RID9</accession>
<gene>
    <name evidence="1" type="ORF">APZ42_012750</name>
</gene>
<reference evidence="1 2" key="1">
    <citation type="submission" date="2016-03" db="EMBL/GenBank/DDBJ databases">
        <title>EvidentialGene: Evidence-directed Construction of Genes on Genomes.</title>
        <authorList>
            <person name="Gilbert D.G."/>
            <person name="Choi J.-H."/>
            <person name="Mockaitis K."/>
            <person name="Colbourne J."/>
            <person name="Pfrender M."/>
        </authorList>
    </citation>
    <scope>NUCLEOTIDE SEQUENCE [LARGE SCALE GENOMIC DNA]</scope>
    <source>
        <strain evidence="1 2">Xinb3</strain>
        <tissue evidence="1">Complete organism</tissue>
    </source>
</reference>